<feature type="region of interest" description="Disordered" evidence="4">
    <location>
        <begin position="272"/>
        <end position="312"/>
    </location>
</feature>
<sequence length="312" mass="34506">MDSTAWLASISELEDIHRAARAVEQGQQLPQDAEQLLRPGLSLGGARPKCSVLAEGRIWIAKFPSTKDAPDLPEVARQEYAMYLLARRAGIDVPNCRLIEVGGRAVFLTERFDVNVLPGGEFGRLRYASARSALEIPDLPPSAHGSYPGLARRMTKWSEDPAADTRQLFRRLIFNIATSNTDDHELNHGFVDGPDVSRIDTLQLSPAFDLVPSVVATERVYQGMLVGDEGARSTYQNAVSSADQFRLTPAQAWNIVEEVAQTVDEHWRQALQDSGVDPQNSEKLTRAFTRHKSEAVERPAPPSRSVTPDRPK</sequence>
<feature type="domain" description="HipA-like C-terminal" evidence="5">
    <location>
        <begin position="41"/>
        <end position="267"/>
    </location>
</feature>
<geneLocation type="plasmid" evidence="6 7">
    <name>unnamed</name>
</geneLocation>
<dbReference type="Pfam" id="PF07804">
    <property type="entry name" value="HipA_C"/>
    <property type="match status" value="1"/>
</dbReference>
<keyword evidence="2" id="KW-0808">Transferase</keyword>
<evidence type="ECO:0000313" key="7">
    <source>
        <dbReference type="Proteomes" id="UP001234798"/>
    </source>
</evidence>
<dbReference type="RefSeq" id="WP_306951924.1">
    <property type="nucleotide sequence ID" value="NZ_CP132977.1"/>
</dbReference>
<dbReference type="InterPro" id="IPR052028">
    <property type="entry name" value="HipA_Ser/Thr_kinase"/>
</dbReference>
<organism evidence="6 7">
    <name type="scientific">Achromobacter seleniivolatilans</name>
    <dbReference type="NCBI Taxonomy" id="3047478"/>
    <lineage>
        <taxon>Bacteria</taxon>
        <taxon>Pseudomonadati</taxon>
        <taxon>Pseudomonadota</taxon>
        <taxon>Betaproteobacteria</taxon>
        <taxon>Burkholderiales</taxon>
        <taxon>Alcaligenaceae</taxon>
        <taxon>Achromobacter</taxon>
    </lineage>
</organism>
<keyword evidence="6" id="KW-0614">Plasmid</keyword>
<dbReference type="InterPro" id="IPR012893">
    <property type="entry name" value="HipA-like_C"/>
</dbReference>
<reference evidence="6 7" key="1">
    <citation type="submission" date="2023-08" db="EMBL/GenBank/DDBJ databases">
        <title>Achromobacter seleniivolatilans sp. nov., isolated from seleniferous soil.</title>
        <authorList>
            <person name="Zhang S."/>
            <person name="Li K."/>
            <person name="Peng J."/>
            <person name="Zhao Q."/>
            <person name="Wang H."/>
            <person name="Guo Y."/>
        </authorList>
    </citation>
    <scope>NUCLEOTIDE SEQUENCE [LARGE SCALE GENOMIC DNA]</scope>
    <source>
        <strain evidence="6 7">R39</strain>
        <plasmid evidence="6 7">unnamed</plasmid>
    </source>
</reference>
<dbReference type="PANTHER" id="PTHR37419:SF8">
    <property type="entry name" value="TOXIN YJJJ"/>
    <property type="match status" value="1"/>
</dbReference>
<evidence type="ECO:0000256" key="1">
    <source>
        <dbReference type="ARBA" id="ARBA00010164"/>
    </source>
</evidence>
<gene>
    <name evidence="6" type="ORF">RAS12_30510</name>
</gene>
<dbReference type="PANTHER" id="PTHR37419">
    <property type="entry name" value="SERINE/THREONINE-PROTEIN KINASE TOXIN HIPA"/>
    <property type="match status" value="1"/>
</dbReference>
<evidence type="ECO:0000259" key="5">
    <source>
        <dbReference type="Pfam" id="PF07804"/>
    </source>
</evidence>
<accession>A0ABY9MCR3</accession>
<evidence type="ECO:0000313" key="6">
    <source>
        <dbReference type="EMBL" id="WMD23968.1"/>
    </source>
</evidence>
<evidence type="ECO:0000256" key="2">
    <source>
        <dbReference type="ARBA" id="ARBA00022679"/>
    </source>
</evidence>
<protein>
    <submittedName>
        <fullName evidence="6">HipA domain-containing protein</fullName>
    </submittedName>
</protein>
<evidence type="ECO:0000256" key="4">
    <source>
        <dbReference type="SAM" id="MobiDB-lite"/>
    </source>
</evidence>
<dbReference type="EMBL" id="CP132977">
    <property type="protein sequence ID" value="WMD23968.1"/>
    <property type="molecule type" value="Genomic_DNA"/>
</dbReference>
<proteinExistence type="inferred from homology"/>
<keyword evidence="7" id="KW-1185">Reference proteome</keyword>
<dbReference type="Proteomes" id="UP001234798">
    <property type="component" value="Plasmid unnamed"/>
</dbReference>
<name>A0ABY9MCR3_9BURK</name>
<comment type="similarity">
    <text evidence="1">Belongs to the HipA Ser/Thr kinase family.</text>
</comment>
<evidence type="ECO:0000256" key="3">
    <source>
        <dbReference type="ARBA" id="ARBA00022777"/>
    </source>
</evidence>
<keyword evidence="3" id="KW-0418">Kinase</keyword>